<sequence>MDGRPLVGGPAMPPVPVPVPLVPVPLVAQVSPVPQVRAAAGSGRGCARAAGSWTGGRSWTGDMVAPQ</sequence>
<dbReference type="AlphaFoldDB" id="A0A5Q0LHM3"/>
<name>A0A5Q0LHM3_9ACTN</name>
<dbReference type="RefSeq" id="WP_153290272.1">
    <property type="nucleotide sequence ID" value="NZ_CP045643.1"/>
</dbReference>
<feature type="compositionally biased region" description="Low complexity" evidence="1">
    <location>
        <begin position="39"/>
        <end position="52"/>
    </location>
</feature>
<reference evidence="2 3" key="1">
    <citation type="submission" date="2019-10" db="EMBL/GenBank/DDBJ databases">
        <title>A novel species.</title>
        <authorList>
            <person name="Gao J."/>
        </authorList>
    </citation>
    <scope>NUCLEOTIDE SEQUENCE [LARGE SCALE GENOMIC DNA]</scope>
    <source>
        <strain evidence="2 3">QMT-28</strain>
    </source>
</reference>
<evidence type="ECO:0000313" key="3">
    <source>
        <dbReference type="Proteomes" id="UP000326179"/>
    </source>
</evidence>
<dbReference type="EMBL" id="CP045643">
    <property type="protein sequence ID" value="QFZ76027.1"/>
    <property type="molecule type" value="Genomic_DNA"/>
</dbReference>
<keyword evidence="3" id="KW-1185">Reference proteome</keyword>
<accession>A0A5Q0LHM3</accession>
<dbReference type="Proteomes" id="UP000326179">
    <property type="component" value="Chromosome"/>
</dbReference>
<evidence type="ECO:0000313" key="2">
    <source>
        <dbReference type="EMBL" id="QFZ76027.1"/>
    </source>
</evidence>
<feature type="region of interest" description="Disordered" evidence="1">
    <location>
        <begin position="39"/>
        <end position="67"/>
    </location>
</feature>
<organism evidence="2 3">
    <name type="scientific">Streptomyces fagopyri</name>
    <dbReference type="NCBI Taxonomy" id="2662397"/>
    <lineage>
        <taxon>Bacteria</taxon>
        <taxon>Bacillati</taxon>
        <taxon>Actinomycetota</taxon>
        <taxon>Actinomycetes</taxon>
        <taxon>Kitasatosporales</taxon>
        <taxon>Streptomycetaceae</taxon>
        <taxon>Streptomyces</taxon>
    </lineage>
</organism>
<protein>
    <submittedName>
        <fullName evidence="2">Uncharacterized protein</fullName>
    </submittedName>
</protein>
<dbReference type="KEGG" id="sfy:GFH48_24655"/>
<proteinExistence type="predicted"/>
<evidence type="ECO:0000256" key="1">
    <source>
        <dbReference type="SAM" id="MobiDB-lite"/>
    </source>
</evidence>
<gene>
    <name evidence="2" type="ORF">GFH48_24655</name>
</gene>